<keyword evidence="1" id="KW-1133">Transmembrane helix</keyword>
<evidence type="ECO:0000313" key="4">
    <source>
        <dbReference type="Proteomes" id="UP000472275"/>
    </source>
</evidence>
<evidence type="ECO:0000313" key="3">
    <source>
        <dbReference type="Ensembl" id="ENSACCP00020009957.1"/>
    </source>
</evidence>
<reference evidence="3" key="2">
    <citation type="submission" date="2025-09" db="UniProtKB">
        <authorList>
            <consortium name="Ensembl"/>
        </authorList>
    </citation>
    <scope>IDENTIFICATION</scope>
</reference>
<dbReference type="AlphaFoldDB" id="A0A663EC54"/>
<feature type="chain" id="PRO_5025488830" evidence="2">
    <location>
        <begin position="17"/>
        <end position="116"/>
    </location>
</feature>
<dbReference type="Ensembl" id="ENSACCT00020010381.1">
    <property type="protein sequence ID" value="ENSACCP00020009957.1"/>
    <property type="gene ID" value="ENSACCG00020006787.1"/>
</dbReference>
<dbReference type="Proteomes" id="UP000472275">
    <property type="component" value="Chromosome 17"/>
</dbReference>
<keyword evidence="1" id="KW-0472">Membrane</keyword>
<reference evidence="3" key="1">
    <citation type="submission" date="2025-08" db="UniProtKB">
        <authorList>
            <consortium name="Ensembl"/>
        </authorList>
    </citation>
    <scope>IDENTIFICATION</scope>
</reference>
<keyword evidence="2" id="KW-0732">Signal</keyword>
<dbReference type="InParanoid" id="A0A663EC54"/>
<keyword evidence="4" id="KW-1185">Reference proteome</keyword>
<protein>
    <submittedName>
        <fullName evidence="3">Uncharacterized protein</fullName>
    </submittedName>
</protein>
<accession>A0A663EC54</accession>
<evidence type="ECO:0000256" key="2">
    <source>
        <dbReference type="SAM" id="SignalP"/>
    </source>
</evidence>
<proteinExistence type="predicted"/>
<sequence>MHVFLLKHILAFVSLCEKSPLLSLSYLSNIGNAPALLLICLAWCTHGICFISYVELASLKSLQYFNYTGFMGLSLCSIHPLSDDMKKRRSAPLLSGSSHLFSPQNSTSCHLWHWGF</sequence>
<organism evidence="3 4">
    <name type="scientific">Aquila chrysaetos chrysaetos</name>
    <dbReference type="NCBI Taxonomy" id="223781"/>
    <lineage>
        <taxon>Eukaryota</taxon>
        <taxon>Metazoa</taxon>
        <taxon>Chordata</taxon>
        <taxon>Craniata</taxon>
        <taxon>Vertebrata</taxon>
        <taxon>Euteleostomi</taxon>
        <taxon>Archelosauria</taxon>
        <taxon>Archosauria</taxon>
        <taxon>Dinosauria</taxon>
        <taxon>Saurischia</taxon>
        <taxon>Theropoda</taxon>
        <taxon>Coelurosauria</taxon>
        <taxon>Aves</taxon>
        <taxon>Neognathae</taxon>
        <taxon>Neoaves</taxon>
        <taxon>Telluraves</taxon>
        <taxon>Accipitrimorphae</taxon>
        <taxon>Accipitriformes</taxon>
        <taxon>Accipitridae</taxon>
        <taxon>Accipitrinae</taxon>
        <taxon>Aquila</taxon>
    </lineage>
</organism>
<evidence type="ECO:0000256" key="1">
    <source>
        <dbReference type="SAM" id="Phobius"/>
    </source>
</evidence>
<feature type="signal peptide" evidence="2">
    <location>
        <begin position="1"/>
        <end position="16"/>
    </location>
</feature>
<name>A0A663EC54_AQUCH</name>
<feature type="transmembrane region" description="Helical" evidence="1">
    <location>
        <begin position="34"/>
        <end position="54"/>
    </location>
</feature>
<keyword evidence="1" id="KW-0812">Transmembrane</keyword>